<reference evidence="1 2" key="1">
    <citation type="submission" date="2023-03" db="EMBL/GenBank/DDBJ databases">
        <title>WGS of Gossypium arboreum.</title>
        <authorList>
            <person name="Yu D."/>
        </authorList>
    </citation>
    <scope>NUCLEOTIDE SEQUENCE [LARGE SCALE GENOMIC DNA]</scope>
    <source>
        <tissue evidence="1">Leaf</tissue>
    </source>
</reference>
<dbReference type="EMBL" id="JARKNE010000001">
    <property type="protein sequence ID" value="KAK5847032.1"/>
    <property type="molecule type" value="Genomic_DNA"/>
</dbReference>
<gene>
    <name evidence="1" type="ORF">PVK06_003334</name>
</gene>
<keyword evidence="2" id="KW-1185">Reference proteome</keyword>
<proteinExistence type="predicted"/>
<name>A0ABR0R640_GOSAR</name>
<accession>A0ABR0R640</accession>
<dbReference type="Proteomes" id="UP001358586">
    <property type="component" value="Chromosome 1"/>
</dbReference>
<organism evidence="1 2">
    <name type="scientific">Gossypium arboreum</name>
    <name type="common">Tree cotton</name>
    <name type="synonym">Gossypium nanking</name>
    <dbReference type="NCBI Taxonomy" id="29729"/>
    <lineage>
        <taxon>Eukaryota</taxon>
        <taxon>Viridiplantae</taxon>
        <taxon>Streptophyta</taxon>
        <taxon>Embryophyta</taxon>
        <taxon>Tracheophyta</taxon>
        <taxon>Spermatophyta</taxon>
        <taxon>Magnoliopsida</taxon>
        <taxon>eudicotyledons</taxon>
        <taxon>Gunneridae</taxon>
        <taxon>Pentapetalae</taxon>
        <taxon>rosids</taxon>
        <taxon>malvids</taxon>
        <taxon>Malvales</taxon>
        <taxon>Malvaceae</taxon>
        <taxon>Malvoideae</taxon>
        <taxon>Gossypium</taxon>
    </lineage>
</organism>
<protein>
    <submittedName>
        <fullName evidence="1">Uncharacterized protein</fullName>
    </submittedName>
</protein>
<evidence type="ECO:0000313" key="1">
    <source>
        <dbReference type="EMBL" id="KAK5847032.1"/>
    </source>
</evidence>
<comment type="caution">
    <text evidence="1">The sequence shown here is derived from an EMBL/GenBank/DDBJ whole genome shotgun (WGS) entry which is preliminary data.</text>
</comment>
<evidence type="ECO:0000313" key="2">
    <source>
        <dbReference type="Proteomes" id="UP001358586"/>
    </source>
</evidence>
<sequence>MLSPGNKSMQNSTMVDVTTYHAHVLGLVSNLDLRDKKVTMAHYKHTNLELLLNLQNPSFTLFYYLQDKLMIVLSNSELQLHPGKRITKQEVVQIPLPPISWAAE</sequence>